<dbReference type="Gene3D" id="1.20.1270.180">
    <property type="match status" value="1"/>
</dbReference>
<protein>
    <submittedName>
        <fullName evidence="1">Lysozyme inhibitor LprI family protein</fullName>
    </submittedName>
</protein>
<dbReference type="EMBL" id="JAMYWC010000005">
    <property type="protein sequence ID" value="MCP1174328.1"/>
    <property type="molecule type" value="Genomic_DNA"/>
</dbReference>
<evidence type="ECO:0000313" key="2">
    <source>
        <dbReference type="Proteomes" id="UP001162793"/>
    </source>
</evidence>
<organism evidence="1 2">
    <name type="scientific">Ralstonia chuxiongensis</name>
    <dbReference type="NCBI Taxonomy" id="2957504"/>
    <lineage>
        <taxon>Bacteria</taxon>
        <taxon>Pseudomonadati</taxon>
        <taxon>Pseudomonadota</taxon>
        <taxon>Betaproteobacteria</taxon>
        <taxon>Burkholderiales</taxon>
        <taxon>Burkholderiaceae</taxon>
        <taxon>Ralstonia</taxon>
    </lineage>
</organism>
<accession>A0AA42BJQ6</accession>
<comment type="caution">
    <text evidence="1">The sequence shown here is derived from an EMBL/GenBank/DDBJ whole genome shotgun (WGS) entry which is preliminary data.</text>
</comment>
<name>A0AA42BJQ6_9RALS</name>
<dbReference type="AlphaFoldDB" id="A0AA42BJQ6"/>
<gene>
    <name evidence="1" type="ORF">NKG59_18350</name>
</gene>
<evidence type="ECO:0000313" key="1">
    <source>
        <dbReference type="EMBL" id="MCP1174328.1"/>
    </source>
</evidence>
<reference evidence="2" key="1">
    <citation type="journal article" date="2023" name="Front. Microbiol.">
        <title>Ralstonia chuxiongensis sp. nov., Ralstonia mojiangensis sp. nov., and Ralstonia soli sp. nov., isolated from tobacco fields, are three novel species in the family Burkholderiaceae.</title>
        <authorList>
            <person name="Lu C.H."/>
            <person name="Zhang Y.Y."/>
            <person name="Jiang N."/>
            <person name="Chen W."/>
            <person name="Shao X."/>
            <person name="Zhao Z.M."/>
            <person name="Lu W.L."/>
            <person name="Hu X."/>
            <person name="Xi Y.X."/>
            <person name="Zou S.Y."/>
            <person name="Wei Q.J."/>
            <person name="Lin Z.L."/>
            <person name="Gong L."/>
            <person name="Gai X.T."/>
            <person name="Zhang L.Q."/>
            <person name="Li J.Y."/>
            <person name="Jin Y."/>
            <person name="Xia Z.Y."/>
        </authorList>
    </citation>
    <scope>NUCLEOTIDE SEQUENCE [LARGE SCALE GENOMIC DNA]</scope>
    <source>
        <strain evidence="2">21YRMH01-3</strain>
    </source>
</reference>
<proteinExistence type="predicted"/>
<dbReference type="RefSeq" id="WP_253539749.1">
    <property type="nucleotide sequence ID" value="NZ_JAMYWC010000005.1"/>
</dbReference>
<dbReference type="Proteomes" id="UP001162793">
    <property type="component" value="Unassembled WGS sequence"/>
</dbReference>
<sequence>MTAKDAVPPTSDLPSDVQRQSAATCVPDDFYYDTKHLPHRTDADWARVRACAFAKDDVGVLMMLYANGYGVKRSPAIAVRFACLLGGAPAEEKMRVFHLSTMDGKDGGAEFDICDDATSGFMAGYCTHIEDRQRAQERAKVLAKYAQKLNGRERSAFEQLQTALSAFAQRRGDSETDMMGTARAALAIQASVDEYDAFMSLLGKVEAGTLEKSDTARVNDLNQEMDRVLHKVRLSKGVEADSSGRIGYTTITKANVVEAQRAWLQYRDAWIHFIGTHRTPDIDTDSLAAHLTTRRVEQLRTLLEEAQ</sequence>
<keyword evidence="2" id="KW-1185">Reference proteome</keyword>